<dbReference type="SUPFAM" id="SSF64268">
    <property type="entry name" value="PX domain"/>
    <property type="match status" value="1"/>
</dbReference>
<evidence type="ECO:0000313" key="3">
    <source>
        <dbReference type="EMBL" id="GAO51155.1"/>
    </source>
</evidence>
<sequence length="1217" mass="136314">MPNPNAFLKALLEPDPKDKRIRDLLAQCQNHPGPGGVVILCPVAESLAGWDRESGLEWAALMTEEFLASHVLRASALPQGSTRHRPRQYTTLNGRTVIIKEDHVYGHKGFQTLHRAKLLSDDLIPSSPHGQSASLRSTPPVLVYYLDRPLIGSPSDWSARPWRPRKLRTFTTFGELLDAYPAISRQLEPGLVTLFKHFNDFQLEKHLDHPPSEGDNEDEEDALVRKVEDVTNAAVELFKGVDDGAVSQLVHTSSVTGEGIERLIEKFVSERAHDYLFLRLAHLHRHQDQALREAIEAARGVDVGQVGVPVVDGEVRARLGRAVGRFDGIRAARTAVEKLEILVDVLVILTHAQQRDPHTEAEVSEKPRLGALVSADYLIPLMLLVVLRCNVDHLDTTLAYMRKFSLGDTGHGEWAYALSTLEAVFFYILENKDKLAGVGRVNEEYWTAVREGRVGRWRESWNDGEISLESVARSQNGRGESAVMQAVKAGSEESLSSLAGWGELATGFWVTDVDERGMTPLAEAVQREEPGLVRLILSRILPRATKSELRRYLAYADFTKRTVAHCIVNMPWLIDEVGELLPWGARDQNGQTPLYTLCTMYDHTEYRTMVLSAIRALRASKGGREVRLVDHRDGVKGNTLLHIIRDVDCLRELLKAEGEVNAPNAKSLPALLNFAKNGRVDLLRVFFESERVDRWVRDRKGMTVVHMCGSMEVLEFLCARGEMGMSVDVRDWRGVRPVEVCKDDGMRERFDELSLWARPVIQERCTAILRVTVLEDASVRFLIKSGIPNDSASTTAVWRSYGDFQFLLDRLRQENPDSWFPALPRNIPNPCLLPSKPSRSLLNMLSLHLTAFLHALLRHSTLCSHELLWEFILIPELQYGLILERTKENTAVSKEEIWANWTPAEGEAELGVIETWYEHSRGQMEELEEGWERVDGGLRRVWEVRKRISTATRIGAKTLGGLSELGFLGKDGHIAALQHMATELSNDDSTPYDDLLALLSSITSTNTGLLSALTHRPRQLLDTIRTASSLASRTEATIRRTPRLPLSLFGTIQDETRHRLEIKVREARREAGRAGSELGFAHARVAGEMSCVWKERGGEGVEGLKAFVRGVVRGERARLRGMKKALEMIGGRTVMMKARDSNPTIEFEREEGGELLIDLDKVVDGDGEASPGDVELETARGFAEEAPHVADSFPVMIPNGHNHDPGMATWAPWKRLE</sequence>
<dbReference type="OrthoDB" id="7464126at2759"/>
<dbReference type="AlphaFoldDB" id="A0A0E9NNZ9"/>
<dbReference type="Proteomes" id="UP000033140">
    <property type="component" value="Unassembled WGS sequence"/>
</dbReference>
<dbReference type="GO" id="GO:0097422">
    <property type="term" value="C:tubular endosome"/>
    <property type="evidence" value="ECO:0007669"/>
    <property type="project" value="TreeGrafter"/>
</dbReference>
<dbReference type="RefSeq" id="XP_019021515.1">
    <property type="nucleotide sequence ID" value="XM_019166449.1"/>
</dbReference>
<comment type="similarity">
    <text evidence="1">Belongs to the UPF0507 family.</text>
</comment>
<reference evidence="3 4" key="2">
    <citation type="journal article" date="2014" name="J. Gen. Appl. Microbiol.">
        <title>The early diverging ascomycetous budding yeast Saitoella complicata has three histone deacetylases belonging to the Clr6, Hos2, and Rpd3 lineages.</title>
        <authorList>
            <person name="Nishida H."/>
            <person name="Matsumoto T."/>
            <person name="Kondo S."/>
            <person name="Hamamoto M."/>
            <person name="Yoshikawa H."/>
        </authorList>
    </citation>
    <scope>NUCLEOTIDE SEQUENCE [LARGE SCALE GENOMIC DNA]</scope>
    <source>
        <strain evidence="3 4">NRRL Y-17804</strain>
    </source>
</reference>
<dbReference type="Pfam" id="PF02204">
    <property type="entry name" value="VPS9"/>
    <property type="match status" value="1"/>
</dbReference>
<feature type="domain" description="VPS9" evidence="2">
    <location>
        <begin position="285"/>
        <end position="437"/>
    </location>
</feature>
<gene>
    <name evidence="3" type="ORF">G7K_5266-t1</name>
</gene>
<dbReference type="EMBL" id="BACD03000041">
    <property type="protein sequence ID" value="GAO51155.1"/>
    <property type="molecule type" value="Genomic_DNA"/>
</dbReference>
<dbReference type="SUPFAM" id="SSF109993">
    <property type="entry name" value="VPS9 domain"/>
    <property type="match status" value="1"/>
</dbReference>
<name>A0A0E9NNZ9_SAICN</name>
<dbReference type="GO" id="GO:0005769">
    <property type="term" value="C:early endosome"/>
    <property type="evidence" value="ECO:0007669"/>
    <property type="project" value="TreeGrafter"/>
</dbReference>
<evidence type="ECO:0000313" key="4">
    <source>
        <dbReference type="Proteomes" id="UP000033140"/>
    </source>
</evidence>
<dbReference type="PROSITE" id="PS51205">
    <property type="entry name" value="VPS9"/>
    <property type="match status" value="1"/>
</dbReference>
<dbReference type="SUPFAM" id="SSF48403">
    <property type="entry name" value="Ankyrin repeat"/>
    <property type="match status" value="1"/>
</dbReference>
<dbReference type="GO" id="GO:0030133">
    <property type="term" value="C:transport vesicle"/>
    <property type="evidence" value="ECO:0007669"/>
    <property type="project" value="TreeGrafter"/>
</dbReference>
<reference evidence="3 4" key="1">
    <citation type="journal article" date="2011" name="J. Gen. Appl. Microbiol.">
        <title>Draft genome sequencing of the enigmatic yeast Saitoella complicata.</title>
        <authorList>
            <person name="Nishida H."/>
            <person name="Hamamoto M."/>
            <person name="Sugiyama J."/>
        </authorList>
    </citation>
    <scope>NUCLEOTIDE SEQUENCE [LARGE SCALE GENOMIC DNA]</scope>
    <source>
        <strain evidence="3 4">NRRL Y-17804</strain>
    </source>
</reference>
<dbReference type="PANTHER" id="PTHR24170:SF1">
    <property type="entry name" value="DOMAIN PROTEIN, PUTATIVE (AFU_ORTHOLOGUE AFUA_1G09870)-RELATED"/>
    <property type="match status" value="1"/>
</dbReference>
<dbReference type="Pfam" id="PF00787">
    <property type="entry name" value="PX"/>
    <property type="match status" value="1"/>
</dbReference>
<dbReference type="InterPro" id="IPR003123">
    <property type="entry name" value="VPS9"/>
</dbReference>
<dbReference type="Gene3D" id="1.20.1050.80">
    <property type="entry name" value="VPS9 domain"/>
    <property type="match status" value="1"/>
</dbReference>
<dbReference type="STRING" id="698492.A0A0E9NNZ9"/>
<organism evidence="3 4">
    <name type="scientific">Saitoella complicata (strain BCRC 22490 / CBS 7301 / JCM 7358 / NBRC 10748 / NRRL Y-17804)</name>
    <dbReference type="NCBI Taxonomy" id="698492"/>
    <lineage>
        <taxon>Eukaryota</taxon>
        <taxon>Fungi</taxon>
        <taxon>Dikarya</taxon>
        <taxon>Ascomycota</taxon>
        <taxon>Taphrinomycotina</taxon>
        <taxon>Taphrinomycotina incertae sedis</taxon>
        <taxon>Saitoella</taxon>
    </lineage>
</organism>
<dbReference type="Gene3D" id="3.30.1520.10">
    <property type="entry name" value="Phox-like domain"/>
    <property type="match status" value="1"/>
</dbReference>
<dbReference type="InterPro" id="IPR037191">
    <property type="entry name" value="VPS9_dom_sf"/>
</dbReference>
<dbReference type="GO" id="GO:0005886">
    <property type="term" value="C:plasma membrane"/>
    <property type="evidence" value="ECO:0007669"/>
    <property type="project" value="TreeGrafter"/>
</dbReference>
<dbReference type="CDD" id="cd06093">
    <property type="entry name" value="PX_domain"/>
    <property type="match status" value="1"/>
</dbReference>
<dbReference type="InterPro" id="IPR051248">
    <property type="entry name" value="UPF0507/Ank_repeat_27"/>
</dbReference>
<dbReference type="GO" id="GO:0005770">
    <property type="term" value="C:late endosome"/>
    <property type="evidence" value="ECO:0007669"/>
    <property type="project" value="TreeGrafter"/>
</dbReference>
<proteinExistence type="inferred from homology"/>
<dbReference type="SMART" id="SM00167">
    <property type="entry name" value="VPS9"/>
    <property type="match status" value="1"/>
</dbReference>
<dbReference type="GO" id="GO:0045022">
    <property type="term" value="P:early endosome to late endosome transport"/>
    <property type="evidence" value="ECO:0007669"/>
    <property type="project" value="TreeGrafter"/>
</dbReference>
<dbReference type="GO" id="GO:0000149">
    <property type="term" value="F:SNARE binding"/>
    <property type="evidence" value="ECO:0007669"/>
    <property type="project" value="TreeGrafter"/>
</dbReference>
<keyword evidence="4" id="KW-1185">Reference proteome</keyword>
<dbReference type="InterPro" id="IPR036770">
    <property type="entry name" value="Ankyrin_rpt-contain_sf"/>
</dbReference>
<dbReference type="OMA" id="HFPMIAR"/>
<accession>A0A0E9NNZ9</accession>
<protein>
    <recommendedName>
        <fullName evidence="2">VPS9 domain-containing protein</fullName>
    </recommendedName>
</protein>
<dbReference type="PANTHER" id="PTHR24170">
    <property type="entry name" value="ANKYRIN REPEAT DOMAIN-CONTAINING PROTEIN 27"/>
    <property type="match status" value="1"/>
</dbReference>
<dbReference type="GO" id="GO:0005085">
    <property type="term" value="F:guanyl-nucleotide exchange factor activity"/>
    <property type="evidence" value="ECO:0007669"/>
    <property type="project" value="TreeGrafter"/>
</dbReference>
<reference evidence="3 4" key="3">
    <citation type="journal article" date="2015" name="Genome Announc.">
        <title>Draft Genome Sequence of the Archiascomycetous Yeast Saitoella complicata.</title>
        <authorList>
            <person name="Yamauchi K."/>
            <person name="Kondo S."/>
            <person name="Hamamoto M."/>
            <person name="Takahashi Y."/>
            <person name="Ogura Y."/>
            <person name="Hayashi T."/>
            <person name="Nishida H."/>
        </authorList>
    </citation>
    <scope>NUCLEOTIDE SEQUENCE [LARGE SCALE GENOMIC DNA]</scope>
    <source>
        <strain evidence="3 4">NRRL Y-17804</strain>
    </source>
</reference>
<dbReference type="InterPro" id="IPR036871">
    <property type="entry name" value="PX_dom_sf"/>
</dbReference>
<evidence type="ECO:0000259" key="2">
    <source>
        <dbReference type="PROSITE" id="PS51205"/>
    </source>
</evidence>
<dbReference type="InterPro" id="IPR001683">
    <property type="entry name" value="PX_dom"/>
</dbReference>
<dbReference type="GO" id="GO:0035091">
    <property type="term" value="F:phosphatidylinositol binding"/>
    <property type="evidence" value="ECO:0007669"/>
    <property type="project" value="InterPro"/>
</dbReference>
<comment type="caution">
    <text evidence="3">The sequence shown here is derived from an EMBL/GenBank/DDBJ whole genome shotgun (WGS) entry which is preliminary data.</text>
</comment>
<evidence type="ECO:0000256" key="1">
    <source>
        <dbReference type="ARBA" id="ARBA00007428"/>
    </source>
</evidence>
<dbReference type="Gene3D" id="1.25.40.20">
    <property type="entry name" value="Ankyrin repeat-containing domain"/>
    <property type="match status" value="2"/>
</dbReference>